<organism evidence="5 6">
    <name type="scientific">Longibacter salinarum</name>
    <dbReference type="NCBI Taxonomy" id="1850348"/>
    <lineage>
        <taxon>Bacteria</taxon>
        <taxon>Pseudomonadati</taxon>
        <taxon>Rhodothermota</taxon>
        <taxon>Rhodothermia</taxon>
        <taxon>Rhodothermales</taxon>
        <taxon>Salisaetaceae</taxon>
        <taxon>Longibacter</taxon>
    </lineage>
</organism>
<dbReference type="OrthoDB" id="9770517at2"/>
<dbReference type="AlphaFoldDB" id="A0A2A8CYP8"/>
<dbReference type="PANTHER" id="PTHR30203:SF33">
    <property type="entry name" value="BLR4455 PROTEIN"/>
    <property type="match status" value="1"/>
</dbReference>
<evidence type="ECO:0008006" key="7">
    <source>
        <dbReference type="Google" id="ProtNLM"/>
    </source>
</evidence>
<protein>
    <recommendedName>
        <fullName evidence="7">Transporter</fullName>
    </recommendedName>
</protein>
<keyword evidence="2" id="KW-1134">Transmembrane beta strand</keyword>
<dbReference type="SUPFAM" id="SSF56954">
    <property type="entry name" value="Outer membrane efflux proteins (OEP)"/>
    <property type="match status" value="1"/>
</dbReference>
<evidence type="ECO:0000313" key="6">
    <source>
        <dbReference type="Proteomes" id="UP000220102"/>
    </source>
</evidence>
<dbReference type="Proteomes" id="UP000220102">
    <property type="component" value="Unassembled WGS sequence"/>
</dbReference>
<evidence type="ECO:0000256" key="2">
    <source>
        <dbReference type="RuleBase" id="RU362097"/>
    </source>
</evidence>
<dbReference type="GO" id="GO:0015562">
    <property type="term" value="F:efflux transmembrane transporter activity"/>
    <property type="evidence" value="ECO:0007669"/>
    <property type="project" value="InterPro"/>
</dbReference>
<dbReference type="EMBL" id="PDEQ01000003">
    <property type="protein sequence ID" value="PEN13815.1"/>
    <property type="molecule type" value="Genomic_DNA"/>
</dbReference>
<keyword evidence="2" id="KW-0472">Membrane</keyword>
<evidence type="ECO:0000256" key="3">
    <source>
        <dbReference type="SAM" id="Coils"/>
    </source>
</evidence>
<comment type="subcellular location">
    <subcellularLocation>
        <location evidence="2">Cell membrane</location>
        <topology evidence="2">Lipid-anchor</topology>
    </subcellularLocation>
</comment>
<keyword evidence="6" id="KW-1185">Reference proteome</keyword>
<dbReference type="Gene3D" id="1.20.1600.10">
    <property type="entry name" value="Outer membrane efflux proteins (OEP)"/>
    <property type="match status" value="1"/>
</dbReference>
<dbReference type="GO" id="GO:0005886">
    <property type="term" value="C:plasma membrane"/>
    <property type="evidence" value="ECO:0007669"/>
    <property type="project" value="UniProtKB-SubCell"/>
</dbReference>
<comment type="caution">
    <text evidence="5">The sequence shown here is derived from an EMBL/GenBank/DDBJ whole genome shotgun (WGS) entry which is preliminary data.</text>
</comment>
<evidence type="ECO:0000313" key="5">
    <source>
        <dbReference type="EMBL" id="PEN13815.1"/>
    </source>
</evidence>
<keyword evidence="3" id="KW-0175">Coiled coil</keyword>
<dbReference type="PANTHER" id="PTHR30203">
    <property type="entry name" value="OUTER MEMBRANE CATION EFFLUX PROTEIN"/>
    <property type="match status" value="1"/>
</dbReference>
<dbReference type="RefSeq" id="WP_098074979.1">
    <property type="nucleotide sequence ID" value="NZ_PDEQ01000003.1"/>
</dbReference>
<accession>A0A2A8CYP8</accession>
<dbReference type="Gene3D" id="2.20.200.10">
    <property type="entry name" value="Outer membrane efflux proteins (OEP)"/>
    <property type="match status" value="1"/>
</dbReference>
<keyword evidence="2" id="KW-0812">Transmembrane</keyword>
<feature type="coiled-coil region" evidence="3">
    <location>
        <begin position="146"/>
        <end position="201"/>
    </location>
</feature>
<keyword evidence="2" id="KW-0449">Lipoprotein</keyword>
<dbReference type="Pfam" id="PF02321">
    <property type="entry name" value="OEP"/>
    <property type="match status" value="2"/>
</dbReference>
<reference evidence="5 6" key="1">
    <citation type="submission" date="2017-10" db="EMBL/GenBank/DDBJ databases">
        <title>Draft genome of Longibacter Salinarum.</title>
        <authorList>
            <person name="Goh K.M."/>
            <person name="Shamsir M.S."/>
            <person name="Lim S.W."/>
        </authorList>
    </citation>
    <scope>NUCLEOTIDE SEQUENCE [LARGE SCALE GENOMIC DNA]</scope>
    <source>
        <strain evidence="5 6">KCTC 52045</strain>
    </source>
</reference>
<feature type="region of interest" description="Disordered" evidence="4">
    <location>
        <begin position="253"/>
        <end position="278"/>
    </location>
</feature>
<dbReference type="InterPro" id="IPR003423">
    <property type="entry name" value="OMP_efflux"/>
</dbReference>
<keyword evidence="2" id="KW-0564">Palmitate</keyword>
<proteinExistence type="inferred from homology"/>
<comment type="similarity">
    <text evidence="1 2">Belongs to the outer membrane factor (OMF) (TC 1.B.17) family.</text>
</comment>
<evidence type="ECO:0000256" key="4">
    <source>
        <dbReference type="SAM" id="MobiDB-lite"/>
    </source>
</evidence>
<dbReference type="NCBIfam" id="TIGR01845">
    <property type="entry name" value="outer_NodT"/>
    <property type="match status" value="1"/>
</dbReference>
<name>A0A2A8CYP8_9BACT</name>
<gene>
    <name evidence="5" type="ORF">CRI94_07050</name>
</gene>
<dbReference type="InterPro" id="IPR010131">
    <property type="entry name" value="MdtP/NodT-like"/>
</dbReference>
<evidence type="ECO:0000256" key="1">
    <source>
        <dbReference type="ARBA" id="ARBA00007613"/>
    </source>
</evidence>
<sequence>MPDSTSAASFGSTAVVVCVLVASVISACSPERSVPEPVEAPASFSQQGSADQIDRWWTAFGDDSLNAAIDTALSANFTLRAAWARLQEARAIVDQEQAGLFPQIDASASAVTERRSEDGAGRNPSERDLELGAAASYEIDLWGRIRARANAEQARAEATLSDYRAASLSIAAEVTRAWMQLAEARRQLDLTEQQVQTNQQVLSLLRERFGTGQIRSVDILRQRQLIAASEQDRSAARARVGVLEHQLAVLLGTSPPRQPVAGPDSLPDLPPAPETGVPAELIRRRPDVRAARFRVAAADRDLAAAMSDRYPRLTLTASAATSAQAAENLFDDWVARVAGDLLAPIFYGGALQAEVDRAEARKRELVYAYGQTVLQAFRDVEDALVLETSQRKQVEKLIQQEELAQQAYEQLRVQYLNGSGSYLDVLTALRDVQRLQRDLLAARRILAEDRIALYRALAGAFTTERERDDT</sequence>